<dbReference type="Proteomes" id="UP000095350">
    <property type="component" value="Unassembled WGS sequence"/>
</dbReference>
<name>A0A173V4T3_9FIRM</name>
<dbReference type="GO" id="GO:0006352">
    <property type="term" value="P:DNA-templated transcription initiation"/>
    <property type="evidence" value="ECO:0007669"/>
    <property type="project" value="InterPro"/>
</dbReference>
<protein>
    <submittedName>
        <fullName evidence="2">RNA polymerase sigma factor SigX</fullName>
    </submittedName>
</protein>
<dbReference type="OrthoDB" id="1655297at2"/>
<dbReference type="InterPro" id="IPR013324">
    <property type="entry name" value="RNA_pol_sigma_r3/r4-like"/>
</dbReference>
<evidence type="ECO:0000313" key="3">
    <source>
        <dbReference type="Proteomes" id="UP000095350"/>
    </source>
</evidence>
<dbReference type="AlphaFoldDB" id="A0A173V4T3"/>
<dbReference type="EMBL" id="CYXZ01000019">
    <property type="protein sequence ID" value="CUN21267.1"/>
    <property type="molecule type" value="Genomic_DNA"/>
</dbReference>
<dbReference type="GO" id="GO:0016987">
    <property type="term" value="F:sigma factor activity"/>
    <property type="evidence" value="ECO:0007669"/>
    <property type="project" value="InterPro"/>
</dbReference>
<dbReference type="GO" id="GO:0003677">
    <property type="term" value="F:DNA binding"/>
    <property type="evidence" value="ECO:0007669"/>
    <property type="project" value="InterPro"/>
</dbReference>
<dbReference type="Pfam" id="PF08281">
    <property type="entry name" value="Sigma70_r4_2"/>
    <property type="match status" value="1"/>
</dbReference>
<dbReference type="Gene3D" id="1.10.10.10">
    <property type="entry name" value="Winged helix-like DNA-binding domain superfamily/Winged helix DNA-binding domain"/>
    <property type="match status" value="1"/>
</dbReference>
<feature type="domain" description="RNA polymerase sigma factor 70 region 4 type 2" evidence="1">
    <location>
        <begin position="136"/>
        <end position="185"/>
    </location>
</feature>
<evidence type="ECO:0000259" key="1">
    <source>
        <dbReference type="Pfam" id="PF08281"/>
    </source>
</evidence>
<dbReference type="STRING" id="166486.ERS852572_02509"/>
<sequence length="194" mass="22790">MKKLTVNEQEELFAQDCKLINLRYEYSGFTGTEKWAIVTELSEEALWDKYPDVISRYMPFILLSMAQGEVISESHRNNDKYEKRSKRTIDVYGYEDDVFEQFHPKSITPFIDPFDKAEEEQIEEEKEKLRQLELSKVRQALSMLQPVQRERLLKSVLLGISSRKIAKEEGINYSSVDKSIAAAIKNFKKFYENL</sequence>
<dbReference type="SUPFAM" id="SSF88659">
    <property type="entry name" value="Sigma3 and sigma4 domains of RNA polymerase sigma factors"/>
    <property type="match status" value="1"/>
</dbReference>
<dbReference type="InterPro" id="IPR013249">
    <property type="entry name" value="RNA_pol_sigma70_r4_t2"/>
</dbReference>
<organism evidence="2 3">
    <name type="scientific">Roseburia intestinalis</name>
    <dbReference type="NCBI Taxonomy" id="166486"/>
    <lineage>
        <taxon>Bacteria</taxon>
        <taxon>Bacillati</taxon>
        <taxon>Bacillota</taxon>
        <taxon>Clostridia</taxon>
        <taxon>Lachnospirales</taxon>
        <taxon>Lachnospiraceae</taxon>
        <taxon>Roseburia</taxon>
    </lineage>
</organism>
<evidence type="ECO:0000313" key="2">
    <source>
        <dbReference type="EMBL" id="CUN21267.1"/>
    </source>
</evidence>
<reference evidence="2 3" key="1">
    <citation type="submission" date="2015-09" db="EMBL/GenBank/DDBJ databases">
        <authorList>
            <consortium name="Pathogen Informatics"/>
        </authorList>
    </citation>
    <scope>NUCLEOTIDE SEQUENCE [LARGE SCALE GENOMIC DNA]</scope>
    <source>
        <strain evidence="2 3">2789STDY5834960</strain>
    </source>
</reference>
<dbReference type="RefSeq" id="WP_055194892.1">
    <property type="nucleotide sequence ID" value="NZ_CABIYH010000019.1"/>
</dbReference>
<accession>A0A173V4T3</accession>
<proteinExistence type="predicted"/>
<dbReference type="PaxDb" id="166486-ERS852572_02509"/>
<dbReference type="InterPro" id="IPR036388">
    <property type="entry name" value="WH-like_DNA-bd_sf"/>
</dbReference>
<gene>
    <name evidence="2" type="ORF">ERS852572_02509</name>
</gene>